<proteinExistence type="predicted"/>
<dbReference type="EMBL" id="JBHSJJ010000011">
    <property type="protein sequence ID" value="MFC4873535.1"/>
    <property type="molecule type" value="Genomic_DNA"/>
</dbReference>
<evidence type="ECO:0000313" key="1">
    <source>
        <dbReference type="EMBL" id="MFC4873535.1"/>
    </source>
</evidence>
<keyword evidence="2" id="KW-1185">Reference proteome</keyword>
<name>A0ABV9T481_9BACT</name>
<dbReference type="RefSeq" id="WP_377066486.1">
    <property type="nucleotide sequence ID" value="NZ_JBHSJJ010000011.1"/>
</dbReference>
<dbReference type="Proteomes" id="UP001595818">
    <property type="component" value="Unassembled WGS sequence"/>
</dbReference>
<comment type="caution">
    <text evidence="1">The sequence shown here is derived from an EMBL/GenBank/DDBJ whole genome shotgun (WGS) entry which is preliminary data.</text>
</comment>
<accession>A0ABV9T481</accession>
<gene>
    <name evidence="1" type="ORF">ACFPFU_17670</name>
</gene>
<organism evidence="1 2">
    <name type="scientific">Negadavirga shengliensis</name>
    <dbReference type="NCBI Taxonomy" id="1389218"/>
    <lineage>
        <taxon>Bacteria</taxon>
        <taxon>Pseudomonadati</taxon>
        <taxon>Bacteroidota</taxon>
        <taxon>Cytophagia</taxon>
        <taxon>Cytophagales</taxon>
        <taxon>Cyclobacteriaceae</taxon>
        <taxon>Negadavirga</taxon>
    </lineage>
</organism>
<reference evidence="2" key="1">
    <citation type="journal article" date="2019" name="Int. J. Syst. Evol. Microbiol.">
        <title>The Global Catalogue of Microorganisms (GCM) 10K type strain sequencing project: providing services to taxonomists for standard genome sequencing and annotation.</title>
        <authorList>
            <consortium name="The Broad Institute Genomics Platform"/>
            <consortium name="The Broad Institute Genome Sequencing Center for Infectious Disease"/>
            <person name="Wu L."/>
            <person name="Ma J."/>
        </authorList>
    </citation>
    <scope>NUCLEOTIDE SEQUENCE [LARGE SCALE GENOMIC DNA]</scope>
    <source>
        <strain evidence="2">CGMCC 4.7466</strain>
    </source>
</reference>
<protein>
    <submittedName>
        <fullName evidence="1">Uncharacterized protein</fullName>
    </submittedName>
</protein>
<sequence length="62" mass="6680">MTKAVQLFDNTEGFNQFNSVHAGTADGSEGVRALRGEAYFCLVPIAIGMGTRLDQAKSTEEE</sequence>
<evidence type="ECO:0000313" key="2">
    <source>
        <dbReference type="Proteomes" id="UP001595818"/>
    </source>
</evidence>